<keyword evidence="2" id="KW-1185">Reference proteome</keyword>
<protein>
    <submittedName>
        <fullName evidence="1">Uncharacterized protein</fullName>
    </submittedName>
</protein>
<name>A0A8J8T3E1_HALGN</name>
<dbReference type="Proteomes" id="UP000785679">
    <property type="component" value="Unassembled WGS sequence"/>
</dbReference>
<dbReference type="EMBL" id="RRYP01007106">
    <property type="protein sequence ID" value="TNV80734.1"/>
    <property type="molecule type" value="Genomic_DNA"/>
</dbReference>
<evidence type="ECO:0000313" key="2">
    <source>
        <dbReference type="Proteomes" id="UP000785679"/>
    </source>
</evidence>
<organism evidence="1 2">
    <name type="scientific">Halteria grandinella</name>
    <dbReference type="NCBI Taxonomy" id="5974"/>
    <lineage>
        <taxon>Eukaryota</taxon>
        <taxon>Sar</taxon>
        <taxon>Alveolata</taxon>
        <taxon>Ciliophora</taxon>
        <taxon>Intramacronucleata</taxon>
        <taxon>Spirotrichea</taxon>
        <taxon>Stichotrichia</taxon>
        <taxon>Sporadotrichida</taxon>
        <taxon>Halteriidae</taxon>
        <taxon>Halteria</taxon>
    </lineage>
</organism>
<proteinExistence type="predicted"/>
<sequence>MPAYNLRICSTAQPHICRKRVEISTFVPKLIYLPTVKDVTFIVQLLLGSELGLGFFLQVDWRLSLFLRHLKKSRIFRNSWWLYRHWLWLNYFQLLNNLYCFQIFQQFMQLIQTWLYCITERHSFQCLFDLILQIYISLKYALLSRCVVSINLVKYLPIFIVCVLKSFDEVSWVHLGRQRRLIGQLLLVLKDFSYQRTVFHIQNLELLVFLEVQFWIRYRELNILGIDICLTFILIHTNRHFDSLLRESYSNNNLWIWLLNQLMGQDYWLLQGVKS</sequence>
<gene>
    <name evidence="1" type="ORF">FGO68_gene5105</name>
</gene>
<reference evidence="1" key="1">
    <citation type="submission" date="2019-06" db="EMBL/GenBank/DDBJ databases">
        <authorList>
            <person name="Zheng W."/>
        </authorList>
    </citation>
    <scope>NUCLEOTIDE SEQUENCE</scope>
    <source>
        <strain evidence="1">QDHG01</strain>
    </source>
</reference>
<accession>A0A8J8T3E1</accession>
<evidence type="ECO:0000313" key="1">
    <source>
        <dbReference type="EMBL" id="TNV80734.1"/>
    </source>
</evidence>
<dbReference type="AlphaFoldDB" id="A0A8J8T3E1"/>
<comment type="caution">
    <text evidence="1">The sequence shown here is derived from an EMBL/GenBank/DDBJ whole genome shotgun (WGS) entry which is preliminary data.</text>
</comment>